<feature type="compositionally biased region" description="Basic and acidic residues" evidence="12">
    <location>
        <begin position="147"/>
        <end position="156"/>
    </location>
</feature>
<evidence type="ECO:0000313" key="17">
    <source>
        <dbReference type="Proteomes" id="UP000002669"/>
    </source>
</evidence>
<keyword evidence="9" id="KW-0539">Nucleus</keyword>
<feature type="short sequence motif" description="Q motif" evidence="11">
    <location>
        <begin position="218"/>
        <end position="246"/>
    </location>
</feature>
<dbReference type="GO" id="GO:0010467">
    <property type="term" value="P:gene expression"/>
    <property type="evidence" value="ECO:0007669"/>
    <property type="project" value="UniProtKB-ARBA"/>
</dbReference>
<name>E4V2K3_ARTGP</name>
<keyword evidence="8" id="KW-0694">RNA-binding</keyword>
<proteinExistence type="predicted"/>
<dbReference type="InParanoid" id="E4V2K3"/>
<evidence type="ECO:0000256" key="9">
    <source>
        <dbReference type="ARBA" id="ARBA00023242"/>
    </source>
</evidence>
<feature type="domain" description="DEAD-box RNA helicase Q" evidence="15">
    <location>
        <begin position="218"/>
        <end position="246"/>
    </location>
</feature>
<dbReference type="VEuPathDB" id="FungiDB:MGYG_07277"/>
<dbReference type="OrthoDB" id="3370at2759"/>
<dbReference type="OMA" id="HLEWLVI"/>
<dbReference type="PROSITE" id="PS00039">
    <property type="entry name" value="DEAD_ATP_HELICASE"/>
    <property type="match status" value="1"/>
</dbReference>
<dbReference type="GeneID" id="10026526"/>
<accession>E4V2K3</accession>
<evidence type="ECO:0000256" key="8">
    <source>
        <dbReference type="ARBA" id="ARBA00022884"/>
    </source>
</evidence>
<dbReference type="EMBL" id="DS989827">
    <property type="protein sequence ID" value="EFR04268.1"/>
    <property type="molecule type" value="Genomic_DNA"/>
</dbReference>
<evidence type="ECO:0000256" key="6">
    <source>
        <dbReference type="ARBA" id="ARBA00022806"/>
    </source>
</evidence>
<dbReference type="AlphaFoldDB" id="E4V2K3"/>
<dbReference type="GO" id="GO:0005634">
    <property type="term" value="C:nucleus"/>
    <property type="evidence" value="ECO:0007669"/>
    <property type="project" value="UniProtKB-SubCell"/>
</dbReference>
<feature type="compositionally biased region" description="Basic and acidic residues" evidence="12">
    <location>
        <begin position="21"/>
        <end position="34"/>
    </location>
</feature>
<organism evidence="17">
    <name type="scientific">Arthroderma gypseum (strain ATCC MYA-4604 / CBS 118893)</name>
    <name type="common">Microsporum gypseum</name>
    <dbReference type="NCBI Taxonomy" id="535722"/>
    <lineage>
        <taxon>Eukaryota</taxon>
        <taxon>Fungi</taxon>
        <taxon>Dikarya</taxon>
        <taxon>Ascomycota</taxon>
        <taxon>Pezizomycotina</taxon>
        <taxon>Eurotiomycetes</taxon>
        <taxon>Eurotiomycetidae</taxon>
        <taxon>Onygenales</taxon>
        <taxon>Arthrodermataceae</taxon>
        <taxon>Nannizzia</taxon>
    </lineage>
</organism>
<evidence type="ECO:0000259" key="14">
    <source>
        <dbReference type="PROSITE" id="PS51194"/>
    </source>
</evidence>
<dbReference type="PANTHER" id="PTHR47959:SF1">
    <property type="entry name" value="ATP-DEPENDENT RNA HELICASE DBPA"/>
    <property type="match status" value="1"/>
</dbReference>
<dbReference type="STRING" id="535722.E4V2K3"/>
<dbReference type="InterPro" id="IPR000629">
    <property type="entry name" value="RNA-helicase_DEAD-box_CS"/>
</dbReference>
<dbReference type="PANTHER" id="PTHR47959">
    <property type="entry name" value="ATP-DEPENDENT RNA HELICASE RHLE-RELATED"/>
    <property type="match status" value="1"/>
</dbReference>
<dbReference type="PROSITE" id="PS51194">
    <property type="entry name" value="HELICASE_CTER"/>
    <property type="match status" value="1"/>
</dbReference>
<dbReference type="SMART" id="SM00490">
    <property type="entry name" value="HELICc"/>
    <property type="match status" value="1"/>
</dbReference>
<dbReference type="InterPro" id="IPR027417">
    <property type="entry name" value="P-loop_NTPase"/>
</dbReference>
<dbReference type="Pfam" id="PF00270">
    <property type="entry name" value="DEAD"/>
    <property type="match status" value="2"/>
</dbReference>
<evidence type="ECO:0000256" key="10">
    <source>
        <dbReference type="ARBA" id="ARBA00047984"/>
    </source>
</evidence>
<dbReference type="Pfam" id="PF00271">
    <property type="entry name" value="Helicase_C"/>
    <property type="match status" value="1"/>
</dbReference>
<feature type="region of interest" description="Disordered" evidence="12">
    <location>
        <begin position="560"/>
        <end position="635"/>
    </location>
</feature>
<dbReference type="GO" id="GO:0003723">
    <property type="term" value="F:RNA binding"/>
    <property type="evidence" value="ECO:0007669"/>
    <property type="project" value="UniProtKB-KW"/>
</dbReference>
<feature type="domain" description="Helicase C-terminal" evidence="14">
    <location>
        <begin position="620"/>
        <end position="777"/>
    </location>
</feature>
<sequence length="813" mass="88089">MAGIAHRANDSSPATRKRKRHEDSSDRPQSVEKGSRKKKSSTAELSQKGVGERSTSPKTSSEAWAASNGHSVLREEAEDKTALSVEDKLDGRNKKESSRGMADRSDKQTRKHEARGTASTRDGTGRKVISITDEDDAKTKRHKKIMSRYEKARRSAADQALPDLKENELPAGEAKEEAHGLVPLPQPAPAPSDSAAPSYSTLPPWLAAPSKALPGFRSSFSNLGLGADLVDVLKDKGYTEALPVQSAVIPLLAKGPTRYTGDICVSAATGSGKTLAYVLPLFAGLKRLPVAKLRAVIIVPTRELVKQVRDACELCASGSGLRIGTAVGSTALKDEQTQIMKQTRMYRPESTGSQCDREMTADEWASFSLTDYIAEAEEYSKTLPDHVIEWSPCVDILICTPGRLVDHIRSTKGFILDSLEWLIIDEADRLLNESFQEWVETVLPALDTKEQSTTTGPLQQLTKGFSFPLGSRNLQKVILSATMTRDITKLNSLRLHNPKLVVVDGADMNDATRNGETGPDSNITLPSLLDESLIPVGDGSEKPLYLLKLLQTHIGMAVEEKTRTKTRQMSVSSNPGDSSDSSSLSEDSISSSSASTSSSSSDDDDSSDSSSDSDSESSVSGDSSTGNERNNTPRSVLIFTKSSEAASRLSRLLALMYPYLDGKVGTLIKSNKSSTSRRAISGFQKGKIQIIVATDRASRGLDLPLLDNIINYDIPNSLTTYVHRVGRTARAGRPGSAWSLVTHSEGRWFTNDIARGSVNRAAGKTIKRVAMKLDDRGMADLRERYGKALKQLEAEVVGFRKGVDKERPARAAP</sequence>
<feature type="compositionally biased region" description="Polar residues" evidence="12">
    <location>
        <begin position="53"/>
        <end position="62"/>
    </location>
</feature>
<dbReference type="GO" id="GO:0016787">
    <property type="term" value="F:hydrolase activity"/>
    <property type="evidence" value="ECO:0007669"/>
    <property type="project" value="UniProtKB-KW"/>
</dbReference>
<gene>
    <name evidence="16" type="ORF">MGYG_07277</name>
</gene>
<feature type="compositionally biased region" description="Acidic residues" evidence="12">
    <location>
        <begin position="601"/>
        <end position="615"/>
    </location>
</feature>
<evidence type="ECO:0000313" key="16">
    <source>
        <dbReference type="EMBL" id="EFR04268.1"/>
    </source>
</evidence>
<feature type="compositionally biased region" description="Low complexity" evidence="12">
    <location>
        <begin position="570"/>
        <end position="600"/>
    </location>
</feature>
<dbReference type="GO" id="GO:0042254">
    <property type="term" value="P:ribosome biogenesis"/>
    <property type="evidence" value="ECO:0007669"/>
    <property type="project" value="UniProtKB-KW"/>
</dbReference>
<comment type="subcellular location">
    <subcellularLocation>
        <location evidence="1">Nucleus</location>
    </subcellularLocation>
</comment>
<dbReference type="InterPro" id="IPR050079">
    <property type="entry name" value="DEAD_box_RNA_helicase"/>
</dbReference>
<evidence type="ECO:0000256" key="4">
    <source>
        <dbReference type="ARBA" id="ARBA00022741"/>
    </source>
</evidence>
<dbReference type="eggNOG" id="KOG0350">
    <property type="taxonomic scope" value="Eukaryota"/>
</dbReference>
<feature type="region of interest" description="Disordered" evidence="12">
    <location>
        <begin position="1"/>
        <end position="197"/>
    </location>
</feature>
<evidence type="ECO:0000256" key="11">
    <source>
        <dbReference type="PROSITE-ProRule" id="PRU00552"/>
    </source>
</evidence>
<dbReference type="RefSeq" id="XP_003171276.1">
    <property type="nucleotide sequence ID" value="XM_003171228.1"/>
</dbReference>
<dbReference type="EC" id="3.6.4.13" evidence="2"/>
<keyword evidence="5" id="KW-0378">Hydrolase</keyword>
<evidence type="ECO:0000259" key="15">
    <source>
        <dbReference type="PROSITE" id="PS51195"/>
    </source>
</evidence>
<evidence type="ECO:0000256" key="5">
    <source>
        <dbReference type="ARBA" id="ARBA00022801"/>
    </source>
</evidence>
<dbReference type="Gene3D" id="3.40.50.300">
    <property type="entry name" value="P-loop containing nucleotide triphosphate hydrolases"/>
    <property type="match status" value="2"/>
</dbReference>
<keyword evidence="3" id="KW-0690">Ribosome biogenesis</keyword>
<feature type="domain" description="Helicase ATP-binding" evidence="13">
    <location>
        <begin position="254"/>
        <end position="501"/>
    </location>
</feature>
<feature type="compositionally biased region" description="Polar residues" evidence="12">
    <location>
        <begin position="625"/>
        <end position="634"/>
    </location>
</feature>
<reference evidence="17" key="1">
    <citation type="journal article" date="2012" name="MBio">
        <title>Comparative genome analysis of Trichophyton rubrum and related dermatophytes reveals candidate genes involved in infection.</title>
        <authorList>
            <person name="Martinez D.A."/>
            <person name="Oliver B.G."/>
            <person name="Graeser Y."/>
            <person name="Goldberg J.M."/>
            <person name="Li W."/>
            <person name="Martinez-Rossi N.M."/>
            <person name="Monod M."/>
            <person name="Shelest E."/>
            <person name="Barton R.C."/>
            <person name="Birch E."/>
            <person name="Brakhage A.A."/>
            <person name="Chen Z."/>
            <person name="Gurr S.J."/>
            <person name="Heiman D."/>
            <person name="Heitman J."/>
            <person name="Kosti I."/>
            <person name="Rossi A."/>
            <person name="Saif S."/>
            <person name="Samalova M."/>
            <person name="Saunders C.W."/>
            <person name="Shea T."/>
            <person name="Summerbell R.C."/>
            <person name="Xu J."/>
            <person name="Young S."/>
            <person name="Zeng Q."/>
            <person name="Birren B.W."/>
            <person name="Cuomo C.A."/>
            <person name="White T.C."/>
        </authorList>
    </citation>
    <scope>NUCLEOTIDE SEQUENCE [LARGE SCALE GENOMIC DNA]</scope>
    <source>
        <strain evidence="17">ATCC MYA-4604 / CBS 118893</strain>
    </source>
</reference>
<evidence type="ECO:0000256" key="7">
    <source>
        <dbReference type="ARBA" id="ARBA00022840"/>
    </source>
</evidence>
<evidence type="ECO:0000259" key="13">
    <source>
        <dbReference type="PROSITE" id="PS51192"/>
    </source>
</evidence>
<dbReference type="Proteomes" id="UP000002669">
    <property type="component" value="Unassembled WGS sequence"/>
</dbReference>
<evidence type="ECO:0000256" key="2">
    <source>
        <dbReference type="ARBA" id="ARBA00012552"/>
    </source>
</evidence>
<dbReference type="SUPFAM" id="SSF52540">
    <property type="entry name" value="P-loop containing nucleoside triphosphate hydrolases"/>
    <property type="match status" value="2"/>
</dbReference>
<evidence type="ECO:0000256" key="1">
    <source>
        <dbReference type="ARBA" id="ARBA00004123"/>
    </source>
</evidence>
<evidence type="ECO:0000256" key="3">
    <source>
        <dbReference type="ARBA" id="ARBA00022517"/>
    </source>
</evidence>
<dbReference type="CDD" id="cd18787">
    <property type="entry name" value="SF2_C_DEAD"/>
    <property type="match status" value="1"/>
</dbReference>
<evidence type="ECO:0000256" key="12">
    <source>
        <dbReference type="SAM" id="MobiDB-lite"/>
    </source>
</evidence>
<dbReference type="GO" id="GO:0005829">
    <property type="term" value="C:cytosol"/>
    <property type="evidence" value="ECO:0007669"/>
    <property type="project" value="TreeGrafter"/>
</dbReference>
<dbReference type="InterPro" id="IPR014001">
    <property type="entry name" value="Helicase_ATP-bd"/>
</dbReference>
<feature type="compositionally biased region" description="Basic and acidic residues" evidence="12">
    <location>
        <begin position="163"/>
        <end position="179"/>
    </location>
</feature>
<keyword evidence="4" id="KW-0547">Nucleotide-binding</keyword>
<protein>
    <recommendedName>
        <fullName evidence="2">RNA helicase</fullName>
        <ecNumber evidence="2">3.6.4.13</ecNumber>
    </recommendedName>
</protein>
<dbReference type="InterPro" id="IPR001650">
    <property type="entry name" value="Helicase_C-like"/>
</dbReference>
<dbReference type="PROSITE" id="PS51192">
    <property type="entry name" value="HELICASE_ATP_BIND_1"/>
    <property type="match status" value="1"/>
</dbReference>
<dbReference type="FunCoup" id="E4V2K3">
    <property type="interactions" value="839"/>
</dbReference>
<keyword evidence="17" id="KW-1185">Reference proteome</keyword>
<dbReference type="GO" id="GO:0005524">
    <property type="term" value="F:ATP binding"/>
    <property type="evidence" value="ECO:0007669"/>
    <property type="project" value="UniProtKB-KW"/>
</dbReference>
<dbReference type="HOGENOM" id="CLU_003041_15_2_1"/>
<dbReference type="InterPro" id="IPR011545">
    <property type="entry name" value="DEAD/DEAH_box_helicase_dom"/>
</dbReference>
<dbReference type="CDD" id="cd17956">
    <property type="entry name" value="DEADc_DDX51"/>
    <property type="match status" value="1"/>
</dbReference>
<feature type="compositionally biased region" description="Basic and acidic residues" evidence="12">
    <location>
        <begin position="72"/>
        <end position="108"/>
    </location>
</feature>
<comment type="catalytic activity">
    <reaction evidence="10">
        <text>ATP + H2O = ADP + phosphate + H(+)</text>
        <dbReference type="Rhea" id="RHEA:13065"/>
        <dbReference type="ChEBI" id="CHEBI:15377"/>
        <dbReference type="ChEBI" id="CHEBI:15378"/>
        <dbReference type="ChEBI" id="CHEBI:30616"/>
        <dbReference type="ChEBI" id="CHEBI:43474"/>
        <dbReference type="ChEBI" id="CHEBI:456216"/>
        <dbReference type="EC" id="3.6.4.13"/>
    </reaction>
</comment>
<dbReference type="PROSITE" id="PS51195">
    <property type="entry name" value="Q_MOTIF"/>
    <property type="match status" value="1"/>
</dbReference>
<keyword evidence="6 16" id="KW-0347">Helicase</keyword>
<keyword evidence="7" id="KW-0067">ATP-binding</keyword>
<dbReference type="SMART" id="SM00487">
    <property type="entry name" value="DEXDc"/>
    <property type="match status" value="1"/>
</dbReference>
<dbReference type="GO" id="GO:0003724">
    <property type="term" value="F:RNA helicase activity"/>
    <property type="evidence" value="ECO:0007669"/>
    <property type="project" value="UniProtKB-EC"/>
</dbReference>
<dbReference type="InterPro" id="IPR014014">
    <property type="entry name" value="RNA_helicase_DEAD_Q_motif"/>
</dbReference>